<evidence type="ECO:0000313" key="3">
    <source>
        <dbReference type="Proteomes" id="UP000076154"/>
    </source>
</evidence>
<protein>
    <submittedName>
        <fullName evidence="2">Uncharacterized protein</fullName>
    </submittedName>
</protein>
<feature type="signal peptide" evidence="1">
    <location>
        <begin position="1"/>
        <end position="27"/>
    </location>
</feature>
<gene>
    <name evidence="2" type="ORF">Hypma_001359</name>
</gene>
<dbReference type="InParanoid" id="A0A369K2K4"/>
<accession>A0A369K2K4</accession>
<name>A0A369K2K4_HYPMA</name>
<proteinExistence type="predicted"/>
<reference evidence="2" key="1">
    <citation type="submission" date="2018-04" db="EMBL/GenBank/DDBJ databases">
        <title>Whole genome sequencing of Hypsizygus marmoreus.</title>
        <authorList>
            <person name="Choi I.-G."/>
            <person name="Min B."/>
            <person name="Kim J.-G."/>
            <person name="Kim S."/>
            <person name="Oh Y.-L."/>
            <person name="Kong W.-S."/>
            <person name="Park H."/>
            <person name="Jeong J."/>
            <person name="Song E.-S."/>
        </authorList>
    </citation>
    <scope>NUCLEOTIDE SEQUENCE [LARGE SCALE GENOMIC DNA]</scope>
    <source>
        <strain evidence="2">51987-8</strain>
    </source>
</reference>
<keyword evidence="1" id="KW-0732">Signal</keyword>
<dbReference type="Proteomes" id="UP000076154">
    <property type="component" value="Unassembled WGS sequence"/>
</dbReference>
<dbReference type="AlphaFoldDB" id="A0A369K2K4"/>
<keyword evidence="3" id="KW-1185">Reference proteome</keyword>
<evidence type="ECO:0000256" key="1">
    <source>
        <dbReference type="SAM" id="SignalP"/>
    </source>
</evidence>
<dbReference type="EMBL" id="LUEZ02000012">
    <property type="protein sequence ID" value="RDB28188.1"/>
    <property type="molecule type" value="Genomic_DNA"/>
</dbReference>
<evidence type="ECO:0000313" key="2">
    <source>
        <dbReference type="EMBL" id="RDB28188.1"/>
    </source>
</evidence>
<feature type="chain" id="PRO_5016571216" evidence="1">
    <location>
        <begin position="28"/>
        <end position="156"/>
    </location>
</feature>
<sequence length="156" mass="17340">MHVQCFPNVQPLWGSFFLHELLLKVSGSFLIPTTPNGLRLRPTLKSVQYLHDNDPGNNTKLIPVASCQRPAFSPPSLASTYGNVKKVRVLHQCPLKTNNNSFLTEGTSGLEGTSVPLPHAQSLCWPFDIYAFRRNILLAVTSAFPVILNVQRETKD</sequence>
<organism evidence="2 3">
    <name type="scientific">Hypsizygus marmoreus</name>
    <name type="common">White beech mushroom</name>
    <name type="synonym">Agaricus marmoreus</name>
    <dbReference type="NCBI Taxonomy" id="39966"/>
    <lineage>
        <taxon>Eukaryota</taxon>
        <taxon>Fungi</taxon>
        <taxon>Dikarya</taxon>
        <taxon>Basidiomycota</taxon>
        <taxon>Agaricomycotina</taxon>
        <taxon>Agaricomycetes</taxon>
        <taxon>Agaricomycetidae</taxon>
        <taxon>Agaricales</taxon>
        <taxon>Tricholomatineae</taxon>
        <taxon>Lyophyllaceae</taxon>
        <taxon>Hypsizygus</taxon>
    </lineage>
</organism>
<comment type="caution">
    <text evidence="2">The sequence shown here is derived from an EMBL/GenBank/DDBJ whole genome shotgun (WGS) entry which is preliminary data.</text>
</comment>